<dbReference type="PANTHER" id="PTHR30204">
    <property type="entry name" value="REDOX-CYCLING DRUG-SENSING TRANSCRIPTIONAL ACTIVATOR SOXR"/>
    <property type="match status" value="1"/>
</dbReference>
<dbReference type="OrthoDB" id="9808480at2"/>
<dbReference type="PANTHER" id="PTHR30204:SF92">
    <property type="entry name" value="HTH-TYPE TRANSCRIPTIONAL REGULATOR ZNTR"/>
    <property type="match status" value="1"/>
</dbReference>
<evidence type="ECO:0000259" key="3">
    <source>
        <dbReference type="PROSITE" id="PS50937"/>
    </source>
</evidence>
<keyword evidence="1" id="KW-0238">DNA-binding</keyword>
<evidence type="ECO:0000313" key="5">
    <source>
        <dbReference type="Proteomes" id="UP000243063"/>
    </source>
</evidence>
<dbReference type="Pfam" id="PF13411">
    <property type="entry name" value="MerR_1"/>
    <property type="match status" value="1"/>
</dbReference>
<dbReference type="InterPro" id="IPR009061">
    <property type="entry name" value="DNA-bd_dom_put_sf"/>
</dbReference>
<dbReference type="SMART" id="SM00422">
    <property type="entry name" value="HTH_MERR"/>
    <property type="match status" value="1"/>
</dbReference>
<sequence>MKIGELARNTGTAVETIRYYEREGLLPAPARSEGNYRIYGGEHLERLTFIRHCRLLDMTHEEIRALLRLKDAPHEPCADVNRLLDRHIEHVCSRIRELRQLEAHLLNLRQRCTVPGAADACGILRELSQPLAEDRRGDGHPHNHVPGTHPQGQAGHD</sequence>
<dbReference type="GO" id="GO:0003677">
    <property type="term" value="F:DNA binding"/>
    <property type="evidence" value="ECO:0007669"/>
    <property type="project" value="UniProtKB-KW"/>
</dbReference>
<dbReference type="GO" id="GO:0045893">
    <property type="term" value="P:positive regulation of DNA-templated transcription"/>
    <property type="evidence" value="ECO:0007669"/>
    <property type="project" value="InterPro"/>
</dbReference>
<feature type="domain" description="HTH merR-type" evidence="3">
    <location>
        <begin position="1"/>
        <end position="69"/>
    </location>
</feature>
<dbReference type="EMBL" id="LT629780">
    <property type="protein sequence ID" value="SDU39546.1"/>
    <property type="molecule type" value="Genomic_DNA"/>
</dbReference>
<organism evidence="4 5">
    <name type="scientific">Geopseudomonas guangdongensis</name>
    <dbReference type="NCBI Taxonomy" id="1245526"/>
    <lineage>
        <taxon>Bacteria</taxon>
        <taxon>Pseudomonadati</taxon>
        <taxon>Pseudomonadota</taxon>
        <taxon>Gammaproteobacteria</taxon>
        <taxon>Pseudomonadales</taxon>
        <taxon>Pseudomonadaceae</taxon>
        <taxon>Geopseudomonas</taxon>
    </lineage>
</organism>
<dbReference type="NCBIfam" id="TIGR02047">
    <property type="entry name" value="CadR-PbrR"/>
    <property type="match status" value="1"/>
</dbReference>
<dbReference type="InterPro" id="IPR000551">
    <property type="entry name" value="MerR-type_HTH_dom"/>
</dbReference>
<dbReference type="RefSeq" id="WP_090215546.1">
    <property type="nucleotide sequence ID" value="NZ_LT629780.1"/>
</dbReference>
<gene>
    <name evidence="4" type="ORF">SAMN05216580_2746</name>
</gene>
<evidence type="ECO:0000256" key="1">
    <source>
        <dbReference type="ARBA" id="ARBA00023125"/>
    </source>
</evidence>
<dbReference type="PROSITE" id="PS50937">
    <property type="entry name" value="HTH_MERR_2"/>
    <property type="match status" value="1"/>
</dbReference>
<dbReference type="GO" id="GO:0003700">
    <property type="term" value="F:DNA-binding transcription factor activity"/>
    <property type="evidence" value="ECO:0007669"/>
    <property type="project" value="InterPro"/>
</dbReference>
<reference evidence="5" key="1">
    <citation type="submission" date="2016-10" db="EMBL/GenBank/DDBJ databases">
        <authorList>
            <person name="Varghese N."/>
            <person name="Submissions S."/>
        </authorList>
    </citation>
    <scope>NUCLEOTIDE SEQUENCE [LARGE SCALE GENOMIC DNA]</scope>
    <source>
        <strain evidence="5">CCTCC 2012022</strain>
    </source>
</reference>
<feature type="region of interest" description="Disordered" evidence="2">
    <location>
        <begin position="133"/>
        <end position="157"/>
    </location>
</feature>
<proteinExistence type="predicted"/>
<keyword evidence="5" id="KW-1185">Reference proteome</keyword>
<accession>A0A1H2I6I4</accession>
<dbReference type="CDD" id="cd04784">
    <property type="entry name" value="HTH_CadR-PbrR"/>
    <property type="match status" value="1"/>
</dbReference>
<dbReference type="SUPFAM" id="SSF46955">
    <property type="entry name" value="Putative DNA-binding domain"/>
    <property type="match status" value="1"/>
</dbReference>
<dbReference type="STRING" id="1245526.SAMN05216580_2746"/>
<dbReference type="Proteomes" id="UP000243063">
    <property type="component" value="Chromosome I"/>
</dbReference>
<protein>
    <submittedName>
        <fullName evidence="4">Cd(II)/Pb(II)-responsive transcriptional regulator</fullName>
    </submittedName>
</protein>
<dbReference type="InterPro" id="IPR047057">
    <property type="entry name" value="MerR_fam"/>
</dbReference>
<name>A0A1H2I6I4_9GAMM</name>
<evidence type="ECO:0000313" key="4">
    <source>
        <dbReference type="EMBL" id="SDU39546.1"/>
    </source>
</evidence>
<dbReference type="InterPro" id="IPR011791">
    <property type="entry name" value="CadR-PbrR"/>
</dbReference>
<dbReference type="GO" id="GO:0046872">
    <property type="term" value="F:metal ion binding"/>
    <property type="evidence" value="ECO:0007669"/>
    <property type="project" value="InterPro"/>
</dbReference>
<dbReference type="Gene3D" id="1.10.1660.10">
    <property type="match status" value="1"/>
</dbReference>
<evidence type="ECO:0000256" key="2">
    <source>
        <dbReference type="SAM" id="MobiDB-lite"/>
    </source>
</evidence>
<dbReference type="PRINTS" id="PR00040">
    <property type="entry name" value="HTHMERR"/>
</dbReference>
<dbReference type="AlphaFoldDB" id="A0A1H2I6I4"/>